<dbReference type="PATRIC" id="fig|649747.3.peg.5030"/>
<name>U1Y3V9_ANEAE</name>
<dbReference type="EMBL" id="AWSJ01000351">
    <property type="protein sequence ID" value="ERI05606.1"/>
    <property type="molecule type" value="Genomic_DNA"/>
</dbReference>
<accession>U1Y3V9</accession>
<sequence length="70" mass="8366">MTWGAFSVKSGLCTDMRKTSKDNPFEVFCWMRNVLKLLFNFFRKSFKMNMDSRKNILFCAQNETIFYDVS</sequence>
<evidence type="ECO:0000313" key="2">
    <source>
        <dbReference type="Proteomes" id="UP000016511"/>
    </source>
</evidence>
<dbReference type="AlphaFoldDB" id="U1Y3V9"/>
<dbReference type="HOGENOM" id="CLU_2748953_0_0_9"/>
<comment type="caution">
    <text evidence="1">The sequence shown here is derived from an EMBL/GenBank/DDBJ whole genome shotgun (WGS) entry which is preliminary data.</text>
</comment>
<dbReference type="STRING" id="649747.HMPREF0083_05601"/>
<organism evidence="1 2">
    <name type="scientific">Aneurinibacillus aneurinilyticus ATCC 12856</name>
    <dbReference type="NCBI Taxonomy" id="649747"/>
    <lineage>
        <taxon>Bacteria</taxon>
        <taxon>Bacillati</taxon>
        <taxon>Bacillota</taxon>
        <taxon>Bacilli</taxon>
        <taxon>Bacillales</taxon>
        <taxon>Paenibacillaceae</taxon>
        <taxon>Aneurinibacillus group</taxon>
        <taxon>Aneurinibacillus</taxon>
    </lineage>
</organism>
<gene>
    <name evidence="1" type="ORF">HMPREF0083_05601</name>
</gene>
<proteinExistence type="predicted"/>
<evidence type="ECO:0000313" key="1">
    <source>
        <dbReference type="EMBL" id="ERI05606.1"/>
    </source>
</evidence>
<protein>
    <submittedName>
        <fullName evidence="1">Uncharacterized protein</fullName>
    </submittedName>
</protein>
<dbReference type="Proteomes" id="UP000016511">
    <property type="component" value="Unassembled WGS sequence"/>
</dbReference>
<reference evidence="1 2" key="1">
    <citation type="submission" date="2013-08" db="EMBL/GenBank/DDBJ databases">
        <authorList>
            <person name="Weinstock G."/>
            <person name="Sodergren E."/>
            <person name="Wylie T."/>
            <person name="Fulton L."/>
            <person name="Fulton R."/>
            <person name="Fronick C."/>
            <person name="O'Laughlin M."/>
            <person name="Godfrey J."/>
            <person name="Miner T."/>
            <person name="Herter B."/>
            <person name="Appelbaum E."/>
            <person name="Cordes M."/>
            <person name="Lek S."/>
            <person name="Wollam A."/>
            <person name="Pepin K.H."/>
            <person name="Palsikar V.B."/>
            <person name="Mitreva M."/>
            <person name="Wilson R.K."/>
        </authorList>
    </citation>
    <scope>NUCLEOTIDE SEQUENCE [LARGE SCALE GENOMIC DNA]</scope>
    <source>
        <strain evidence="1 2">ATCC 12856</strain>
    </source>
</reference>
<keyword evidence="2" id="KW-1185">Reference proteome</keyword>